<accession>T1KW61</accession>
<reference evidence="11" key="1">
    <citation type="submission" date="2011-08" db="EMBL/GenBank/DDBJ databases">
        <authorList>
            <person name="Rombauts S."/>
        </authorList>
    </citation>
    <scope>NUCLEOTIDE SEQUENCE</scope>
    <source>
        <strain evidence="11">London</strain>
    </source>
</reference>
<dbReference type="eggNOG" id="KOG2941">
    <property type="taxonomic scope" value="Eukaryota"/>
</dbReference>
<dbReference type="PANTHER" id="PTHR13036:SF0">
    <property type="entry name" value="CHITOBIOSYLDIPHOSPHODOLICHOL BETA-MANNOSYLTRANSFERASE"/>
    <property type="match status" value="1"/>
</dbReference>
<keyword evidence="11" id="KW-1185">Reference proteome</keyword>
<name>T1KW61_TETUR</name>
<keyword evidence="8" id="KW-0472">Membrane</keyword>
<dbReference type="eggNOG" id="KOG0212">
    <property type="taxonomic scope" value="Eukaryota"/>
</dbReference>
<evidence type="ECO:0000256" key="4">
    <source>
        <dbReference type="ARBA" id="ARBA00022679"/>
    </source>
</evidence>
<dbReference type="EnsemblMetazoa" id="tetur24g00490.1">
    <property type="protein sequence ID" value="tetur24g00490.1"/>
    <property type="gene ID" value="tetur24g00490"/>
</dbReference>
<keyword evidence="7" id="KW-1133">Transmembrane helix</keyword>
<evidence type="ECO:0000256" key="3">
    <source>
        <dbReference type="ARBA" id="ARBA00022676"/>
    </source>
</evidence>
<dbReference type="SUPFAM" id="SSF53756">
    <property type="entry name" value="UDP-Glycosyltransferase/glycogen phosphorylase"/>
    <property type="match status" value="1"/>
</dbReference>
<keyword evidence="4" id="KW-0808">Transferase</keyword>
<organism evidence="10 11">
    <name type="scientific">Tetranychus urticae</name>
    <name type="common">Two-spotted spider mite</name>
    <dbReference type="NCBI Taxonomy" id="32264"/>
    <lineage>
        <taxon>Eukaryota</taxon>
        <taxon>Metazoa</taxon>
        <taxon>Ecdysozoa</taxon>
        <taxon>Arthropoda</taxon>
        <taxon>Chelicerata</taxon>
        <taxon>Arachnida</taxon>
        <taxon>Acari</taxon>
        <taxon>Acariformes</taxon>
        <taxon>Trombidiformes</taxon>
        <taxon>Prostigmata</taxon>
        <taxon>Eleutherengona</taxon>
        <taxon>Raphignathae</taxon>
        <taxon>Tetranychoidea</taxon>
        <taxon>Tetranychidae</taxon>
        <taxon>Tetranychus</taxon>
    </lineage>
</organism>
<evidence type="ECO:0000256" key="6">
    <source>
        <dbReference type="ARBA" id="ARBA00022824"/>
    </source>
</evidence>
<keyword evidence="3" id="KW-0328">Glycosyltransferase</keyword>
<dbReference type="Pfam" id="PF11916">
    <property type="entry name" value="Vac14_Fig4_bd"/>
    <property type="match status" value="1"/>
</dbReference>
<dbReference type="Proteomes" id="UP000015104">
    <property type="component" value="Unassembled WGS sequence"/>
</dbReference>
<keyword evidence="5" id="KW-0812">Transmembrane</keyword>
<comment type="pathway">
    <text evidence="2">Protein modification; protein glycosylation.</text>
</comment>
<evidence type="ECO:0000256" key="2">
    <source>
        <dbReference type="ARBA" id="ARBA00004922"/>
    </source>
</evidence>
<dbReference type="GO" id="GO:0000030">
    <property type="term" value="F:mannosyltransferase activity"/>
    <property type="evidence" value="ECO:0007669"/>
    <property type="project" value="InterPro"/>
</dbReference>
<evidence type="ECO:0000259" key="9">
    <source>
        <dbReference type="Pfam" id="PF11916"/>
    </source>
</evidence>
<dbReference type="InterPro" id="IPR026051">
    <property type="entry name" value="ALG1-like"/>
</dbReference>
<dbReference type="HOGENOM" id="CLU_858763_0_0_1"/>
<evidence type="ECO:0000256" key="8">
    <source>
        <dbReference type="ARBA" id="ARBA00023136"/>
    </source>
</evidence>
<keyword evidence="6" id="KW-0256">Endoplasmic reticulum</keyword>
<evidence type="ECO:0000313" key="10">
    <source>
        <dbReference type="EnsemblMetazoa" id="tetur24g00490.1"/>
    </source>
</evidence>
<evidence type="ECO:0000256" key="7">
    <source>
        <dbReference type="ARBA" id="ARBA00022989"/>
    </source>
</evidence>
<evidence type="ECO:0000256" key="1">
    <source>
        <dbReference type="ARBA" id="ARBA00004389"/>
    </source>
</evidence>
<dbReference type="EMBL" id="CAEY01000638">
    <property type="status" value="NOT_ANNOTATED_CDS"/>
    <property type="molecule type" value="Genomic_DNA"/>
</dbReference>
<sequence>MALNLKEYHCFLKTWNIEADVFYDRSPDNECEDGEIIEKKNRPFLLISGTSWTEDEDFSILLNALDIYDEESCANTSLPDLICVITGKGPHKTYYQEIISERCWTRVSVILPWLTTEDYRRMVSSADVGVSLHTSSSQLDLPMKIIDLFGCCVPVLAVSFKCNKFIIIRNYKHARDLIAIFGDLEITVQFLTEIDQLVQLIESPIFAYLRLELLDTGKNEDLVKSLYGLLMLLLQSDAFHLLRKRLQCVPNLKIFSVNGSISSSETSTQPIMDFKDLLKHFLDIQEKHKTLRKRERIYQNMVKIKLHLSMPVQFNETPIDLKIN</sequence>
<comment type="subcellular location">
    <subcellularLocation>
        <location evidence="1">Endoplasmic reticulum membrane</location>
        <topology evidence="1">Single-pass membrane protein</topology>
    </subcellularLocation>
</comment>
<dbReference type="AlphaFoldDB" id="T1KW61"/>
<dbReference type="STRING" id="32264.T1KW61"/>
<proteinExistence type="predicted"/>
<reference evidence="10" key="2">
    <citation type="submission" date="2015-06" db="UniProtKB">
        <authorList>
            <consortium name="EnsemblMetazoa"/>
        </authorList>
    </citation>
    <scope>IDENTIFICATION</scope>
</reference>
<dbReference type="InterPro" id="IPR021841">
    <property type="entry name" value="VAC14_Fig4p-bd"/>
</dbReference>
<feature type="domain" description="Vacuolar protein 14 C-terminal Fig4-binding" evidence="9">
    <location>
        <begin position="166"/>
        <end position="249"/>
    </location>
</feature>
<dbReference type="GO" id="GO:0005789">
    <property type="term" value="C:endoplasmic reticulum membrane"/>
    <property type="evidence" value="ECO:0007669"/>
    <property type="project" value="UniProtKB-SubCell"/>
</dbReference>
<evidence type="ECO:0000256" key="5">
    <source>
        <dbReference type="ARBA" id="ARBA00022692"/>
    </source>
</evidence>
<dbReference type="PANTHER" id="PTHR13036">
    <property type="entry name" value="BETA1,4 MANNOSYLTRANSFERASE"/>
    <property type="match status" value="1"/>
</dbReference>
<dbReference type="Gene3D" id="3.40.50.2000">
    <property type="entry name" value="Glycogen Phosphorylase B"/>
    <property type="match status" value="1"/>
</dbReference>
<evidence type="ECO:0000313" key="11">
    <source>
        <dbReference type="Proteomes" id="UP000015104"/>
    </source>
</evidence>
<protein>
    <recommendedName>
        <fullName evidence="9">Vacuolar protein 14 C-terminal Fig4-binding domain-containing protein</fullName>
    </recommendedName>
</protein>